<dbReference type="Gene3D" id="3.30.360.10">
    <property type="entry name" value="Dihydrodipicolinate Reductase, domain 2"/>
    <property type="match status" value="2"/>
</dbReference>
<sequence length="628" mass="69337">MPGPPLGRLAASAIRGPEIIGSSVGQTSYESAAGGHLLNDARSGPPRLRRISILSKPPPYQLHVGHPLSACIVAATPRAKHRSDALRLGISNPRSSKDLHKSTYIGNMVGVKDPALGNSDVEGPPRPDFSASPPRFLIVGAGSRGQCYANAIDTVSNGVVAAVAEPLRFKRELLGRKHIWGPDGGPKEGQSFSNWREFVEYEQKRRQRVAAGEANVPEGVDGAFVCVLDEMHREVVVGLAALDIHIMCEKPLATNLDDCLAMYRALKPLQGQKIFSIGHVLRYSPHNLMLRKLLVEDRILGDINSAVHTEPVGWWHFTHSFVRGNWRNDKTSAPSLLTKSCHDIDLLLWLLCSPEKAGQGEPHLPEHISSTGDVQFFKKSRKPAAAGSATNCTKCSLGDSGCKYSAKNIYLGDTIGLGRGNTKWPIDIVVHDIEDYKTQDERIAAMTKVLEEDWDENTPADAVSSRNWFGRCVFETDNNVCDDQFVTITWPESNRPAKRVTFHMAAQTKRQCERFSRFYGEHGEIYADSRTIVFEDFNTGETKTFEPRLEDLGHGGGDKGLTRQFVLACDKVKNHAWGGEQAQNEFVGCTLDEVIRSHALVFAAEEARVGNKIVDWQQYWDDNVVKAA</sequence>
<dbReference type="Pfam" id="PF01408">
    <property type="entry name" value="GFO_IDH_MocA"/>
    <property type="match status" value="1"/>
</dbReference>
<evidence type="ECO:0000313" key="2">
    <source>
        <dbReference type="EMBL" id="KAJ6446138.1"/>
    </source>
</evidence>
<feature type="domain" description="Gfo/Idh/MocA-like oxidoreductase N-terminal" evidence="1">
    <location>
        <begin position="135"/>
        <end position="268"/>
    </location>
</feature>
<gene>
    <name evidence="2" type="ORF">O9K51_00909</name>
</gene>
<dbReference type="PANTHER" id="PTHR43377">
    <property type="entry name" value="BILIVERDIN REDUCTASE A"/>
    <property type="match status" value="1"/>
</dbReference>
<dbReference type="SUPFAM" id="SSF55347">
    <property type="entry name" value="Glyceraldehyde-3-phosphate dehydrogenase-like, C-terminal domain"/>
    <property type="match status" value="1"/>
</dbReference>
<dbReference type="InterPro" id="IPR000683">
    <property type="entry name" value="Gfo/Idh/MocA-like_OxRdtase_N"/>
</dbReference>
<dbReference type="GO" id="GO:0000166">
    <property type="term" value="F:nucleotide binding"/>
    <property type="evidence" value="ECO:0007669"/>
    <property type="project" value="InterPro"/>
</dbReference>
<dbReference type="InterPro" id="IPR051450">
    <property type="entry name" value="Gfo/Idh/MocA_Oxidoreductases"/>
</dbReference>
<comment type="caution">
    <text evidence="2">The sequence shown here is derived from an EMBL/GenBank/DDBJ whole genome shotgun (WGS) entry which is preliminary data.</text>
</comment>
<name>A0AB34G4F3_9HYPO</name>
<reference evidence="2" key="1">
    <citation type="submission" date="2023-01" db="EMBL/GenBank/DDBJ databases">
        <title>The growth and conidiation of Purpureocillium lavendulum are regulated by nitrogen source and histone H3K14 acetylation.</title>
        <authorList>
            <person name="Tang P."/>
            <person name="Han J."/>
            <person name="Zhang C."/>
            <person name="Tang P."/>
            <person name="Qi F."/>
            <person name="Zhang K."/>
            <person name="Liang L."/>
        </authorList>
    </citation>
    <scope>NUCLEOTIDE SEQUENCE</scope>
    <source>
        <strain evidence="2">YMF1.00683</strain>
    </source>
</reference>
<dbReference type="Gene3D" id="3.40.50.720">
    <property type="entry name" value="NAD(P)-binding Rossmann-like Domain"/>
    <property type="match status" value="1"/>
</dbReference>
<dbReference type="EMBL" id="JAQHRD010000001">
    <property type="protein sequence ID" value="KAJ6446138.1"/>
    <property type="molecule type" value="Genomic_DNA"/>
</dbReference>
<keyword evidence="3" id="KW-1185">Reference proteome</keyword>
<organism evidence="2 3">
    <name type="scientific">Purpureocillium lavendulum</name>
    <dbReference type="NCBI Taxonomy" id="1247861"/>
    <lineage>
        <taxon>Eukaryota</taxon>
        <taxon>Fungi</taxon>
        <taxon>Dikarya</taxon>
        <taxon>Ascomycota</taxon>
        <taxon>Pezizomycotina</taxon>
        <taxon>Sordariomycetes</taxon>
        <taxon>Hypocreomycetidae</taxon>
        <taxon>Hypocreales</taxon>
        <taxon>Ophiocordycipitaceae</taxon>
        <taxon>Purpureocillium</taxon>
    </lineage>
</organism>
<evidence type="ECO:0000259" key="1">
    <source>
        <dbReference type="Pfam" id="PF01408"/>
    </source>
</evidence>
<dbReference type="SUPFAM" id="SSF51735">
    <property type="entry name" value="NAD(P)-binding Rossmann-fold domains"/>
    <property type="match status" value="1"/>
</dbReference>
<evidence type="ECO:0000313" key="3">
    <source>
        <dbReference type="Proteomes" id="UP001163105"/>
    </source>
</evidence>
<dbReference type="InterPro" id="IPR036291">
    <property type="entry name" value="NAD(P)-bd_dom_sf"/>
</dbReference>
<accession>A0AB34G4F3</accession>
<dbReference type="PANTHER" id="PTHR43377:SF12">
    <property type="entry name" value="BINDING ROSSMANN FOLD OXIDOREDUCTASE, PUTATIVE (AFU_ORTHOLOGUE AFUA_3G11840)-RELATED"/>
    <property type="match status" value="1"/>
</dbReference>
<dbReference type="AlphaFoldDB" id="A0AB34G4F3"/>
<protein>
    <submittedName>
        <fullName evidence="2">NAD binding Rossmann fold oxidoreductase</fullName>
    </submittedName>
</protein>
<dbReference type="Proteomes" id="UP001163105">
    <property type="component" value="Unassembled WGS sequence"/>
</dbReference>
<proteinExistence type="predicted"/>